<evidence type="ECO:0000313" key="9">
    <source>
        <dbReference type="Proteomes" id="UP000008281"/>
    </source>
</evidence>
<evidence type="ECO:0000256" key="6">
    <source>
        <dbReference type="SAM" id="Phobius"/>
    </source>
</evidence>
<evidence type="ECO:0000313" key="8">
    <source>
        <dbReference type="EMBL" id="EFO98128.1"/>
    </source>
</evidence>
<dbReference type="OrthoDB" id="191706at2759"/>
<dbReference type="CTD" id="9807714"/>
<accession>E3MCD8</accession>
<dbReference type="InParanoid" id="E3MCD8"/>
<feature type="domain" description="CWH43-like N-terminal" evidence="7">
    <location>
        <begin position="11"/>
        <end position="136"/>
    </location>
</feature>
<dbReference type="AlphaFoldDB" id="E3MCD8"/>
<dbReference type="PANTHER" id="PTHR21324:SF2">
    <property type="entry name" value="EG:22E5.9 PROTEIN"/>
    <property type="match status" value="1"/>
</dbReference>
<protein>
    <recommendedName>
        <fullName evidence="7">CWH43-like N-terminal domain-containing protein</fullName>
    </recommendedName>
</protein>
<feature type="transmembrane region" description="Helical" evidence="6">
    <location>
        <begin position="7"/>
        <end position="33"/>
    </location>
</feature>
<evidence type="ECO:0000256" key="2">
    <source>
        <dbReference type="ARBA" id="ARBA00006565"/>
    </source>
</evidence>
<evidence type="ECO:0000256" key="1">
    <source>
        <dbReference type="ARBA" id="ARBA00004127"/>
    </source>
</evidence>
<feature type="transmembrane region" description="Helical" evidence="6">
    <location>
        <begin position="99"/>
        <end position="115"/>
    </location>
</feature>
<proteinExistence type="inferred from homology"/>
<evidence type="ECO:0000256" key="5">
    <source>
        <dbReference type="ARBA" id="ARBA00023136"/>
    </source>
</evidence>
<keyword evidence="4 6" id="KW-1133">Transmembrane helix</keyword>
<dbReference type="Pfam" id="PF10277">
    <property type="entry name" value="Frag1"/>
    <property type="match status" value="1"/>
</dbReference>
<dbReference type="PANTHER" id="PTHR21324">
    <property type="entry name" value="FASTING-INDUCIBLE INTEGRAL MEMBRANE PROTEIN TM6P1-RELATED"/>
    <property type="match status" value="1"/>
</dbReference>
<name>E3MCD8_CAERE</name>
<comment type="similarity">
    <text evidence="2">Belongs to the DRAM/TMEM150 family.</text>
</comment>
<evidence type="ECO:0000256" key="4">
    <source>
        <dbReference type="ARBA" id="ARBA00022989"/>
    </source>
</evidence>
<dbReference type="EMBL" id="DS268434">
    <property type="protein sequence ID" value="EFO98128.1"/>
    <property type="molecule type" value="Genomic_DNA"/>
</dbReference>
<evidence type="ECO:0000256" key="3">
    <source>
        <dbReference type="ARBA" id="ARBA00022692"/>
    </source>
</evidence>
<keyword evidence="9" id="KW-1185">Reference proteome</keyword>
<feature type="transmembrane region" description="Helical" evidence="6">
    <location>
        <begin position="53"/>
        <end position="78"/>
    </location>
</feature>
<keyword evidence="3 6" id="KW-0812">Transmembrane</keyword>
<sequence>MSFYGSIFLGFGTLTTFIAVVFFYDLFIFYTNVIVKYYGYPFMQFFSSKADRHFQSCVLAIGGNICAFLIFIVVFVRYRQMRSIFYQLDMGYPFCWNTIAKWFGYLSAIGLFVVANVQETAIIPIHMLAALVMYGVHHLHDLPVLLHLHHLPRNHPGEQRLLHRPQPLDPYLRMIVEDLYVS</sequence>
<dbReference type="GeneID" id="9807714"/>
<evidence type="ECO:0000259" key="7">
    <source>
        <dbReference type="Pfam" id="PF10277"/>
    </source>
</evidence>
<organism evidence="9">
    <name type="scientific">Caenorhabditis remanei</name>
    <name type="common">Caenorhabditis vulgaris</name>
    <dbReference type="NCBI Taxonomy" id="31234"/>
    <lineage>
        <taxon>Eukaryota</taxon>
        <taxon>Metazoa</taxon>
        <taxon>Ecdysozoa</taxon>
        <taxon>Nematoda</taxon>
        <taxon>Chromadorea</taxon>
        <taxon>Rhabditida</taxon>
        <taxon>Rhabditina</taxon>
        <taxon>Rhabditomorpha</taxon>
        <taxon>Rhabditoidea</taxon>
        <taxon>Rhabditidae</taxon>
        <taxon>Peloderinae</taxon>
        <taxon>Caenorhabditis</taxon>
    </lineage>
</organism>
<keyword evidence="5 6" id="KW-0472">Membrane</keyword>
<dbReference type="KEGG" id="crq:GCK72_025554"/>
<gene>
    <name evidence="8" type="ORF">CRE_15349</name>
</gene>
<comment type="subcellular location">
    <subcellularLocation>
        <location evidence="1">Endomembrane system</location>
        <topology evidence="1">Multi-pass membrane protein</topology>
    </subcellularLocation>
</comment>
<dbReference type="eggNOG" id="KOG4320">
    <property type="taxonomic scope" value="Eukaryota"/>
</dbReference>
<dbReference type="GO" id="GO:0012505">
    <property type="term" value="C:endomembrane system"/>
    <property type="evidence" value="ECO:0007669"/>
    <property type="project" value="UniProtKB-SubCell"/>
</dbReference>
<dbReference type="InterPro" id="IPR050911">
    <property type="entry name" value="DRAM/TMEM150_Autophagy_Mod"/>
</dbReference>
<dbReference type="RefSeq" id="XP_003106186.2">
    <property type="nucleotide sequence ID" value="XM_003106138.2"/>
</dbReference>
<dbReference type="Proteomes" id="UP000008281">
    <property type="component" value="Unassembled WGS sequence"/>
</dbReference>
<dbReference type="HOGENOM" id="CLU_1483312_0_0_1"/>
<reference evidence="8" key="1">
    <citation type="submission" date="2007-07" db="EMBL/GenBank/DDBJ databases">
        <title>PCAP assembly of the Caenorhabditis remanei genome.</title>
        <authorList>
            <consortium name="The Caenorhabditis remanei Sequencing Consortium"/>
            <person name="Wilson R.K."/>
        </authorList>
    </citation>
    <scope>NUCLEOTIDE SEQUENCE [LARGE SCALE GENOMIC DNA]</scope>
    <source>
        <strain evidence="8">PB4641</strain>
    </source>
</reference>
<dbReference type="InterPro" id="IPR019402">
    <property type="entry name" value="CWH43_N"/>
</dbReference>